<name>C0ECB1_9FIRM</name>
<dbReference type="Proteomes" id="UP000003340">
    <property type="component" value="Unassembled WGS sequence"/>
</dbReference>
<comment type="caution">
    <text evidence="1">The sequence shown here is derived from an EMBL/GenBank/DDBJ whole genome shotgun (WGS) entry which is preliminary data.</text>
</comment>
<sequence>MLTISWIETIRKRKYKTRSATKMRRIQNGLEFPAFQINCKIRQNMIL</sequence>
<gene>
    <name evidence="1" type="ORF">CLOSTMETH_01480</name>
</gene>
<reference evidence="1 2" key="2">
    <citation type="submission" date="2009-02" db="EMBL/GenBank/DDBJ databases">
        <title>Draft genome sequence of Clostridium methylpentosum (DSM 5476).</title>
        <authorList>
            <person name="Sudarsanam P."/>
            <person name="Ley R."/>
            <person name="Guruge J."/>
            <person name="Turnbaugh P.J."/>
            <person name="Mahowald M."/>
            <person name="Liep D."/>
            <person name="Gordon J."/>
        </authorList>
    </citation>
    <scope>NUCLEOTIDE SEQUENCE [LARGE SCALE GENOMIC DNA]</scope>
    <source>
        <strain evidence="1 2">DSM 5476</strain>
    </source>
</reference>
<accession>C0ECB1</accession>
<proteinExistence type="predicted"/>
<evidence type="ECO:0000313" key="2">
    <source>
        <dbReference type="Proteomes" id="UP000003340"/>
    </source>
</evidence>
<reference evidence="1 2" key="1">
    <citation type="submission" date="2009-01" db="EMBL/GenBank/DDBJ databases">
        <authorList>
            <person name="Fulton L."/>
            <person name="Clifton S."/>
            <person name="Fulton B."/>
            <person name="Xu J."/>
            <person name="Minx P."/>
            <person name="Pepin K.H."/>
            <person name="Johnson M."/>
            <person name="Bhonagiri V."/>
            <person name="Nash W.E."/>
            <person name="Mardis E.R."/>
            <person name="Wilson R.K."/>
        </authorList>
    </citation>
    <scope>NUCLEOTIDE SEQUENCE [LARGE SCALE GENOMIC DNA]</scope>
    <source>
        <strain evidence="1 2">DSM 5476</strain>
    </source>
</reference>
<dbReference type="AlphaFoldDB" id="C0ECB1"/>
<keyword evidence="2" id="KW-1185">Reference proteome</keyword>
<evidence type="ECO:0000313" key="1">
    <source>
        <dbReference type="EMBL" id="EEG30912.1"/>
    </source>
</evidence>
<organism evidence="1 2">
    <name type="scientific">[Clostridium] methylpentosum DSM 5476</name>
    <dbReference type="NCBI Taxonomy" id="537013"/>
    <lineage>
        <taxon>Bacteria</taxon>
        <taxon>Bacillati</taxon>
        <taxon>Bacillota</taxon>
        <taxon>Clostridia</taxon>
        <taxon>Eubacteriales</taxon>
        <taxon>Oscillospiraceae</taxon>
        <taxon>Oscillospiraceae incertae sedis</taxon>
    </lineage>
</organism>
<dbReference type="HOGENOM" id="CLU_3166497_0_0_9"/>
<protein>
    <submittedName>
        <fullName evidence="1">Uncharacterized protein</fullName>
    </submittedName>
</protein>
<dbReference type="EMBL" id="ACEC01000047">
    <property type="protein sequence ID" value="EEG30912.1"/>
    <property type="molecule type" value="Genomic_DNA"/>
</dbReference>